<name>A0AA35R6V2_GEOBA</name>
<sequence>MPASWVDISVGDGTSMEGYLTQPEGDGSHPAVVVIQEIWGVNSHIQAVTDRLPSQGYVGLAPAMFHRQGRMIAGLHEELQTAVGMMQQCNDAGILSDVNAAVSHLKSQNFVNGKIGIVGFCFGGRVAYLAACNVSDLSASVVFYGGNIGVALGDGQTPLEQTGSISCPVLGLFGEEDANPTPDFVNEIDAEMTRLGKTHEFHQYAGAGHGFHCEARGSYRTEAAQDAWGKAMAWFDQNLK</sequence>
<dbReference type="InterPro" id="IPR002925">
    <property type="entry name" value="Dienelactn_hydro"/>
</dbReference>
<proteinExistence type="predicted"/>
<evidence type="ECO:0000313" key="3">
    <source>
        <dbReference type="Proteomes" id="UP001174909"/>
    </source>
</evidence>
<reference evidence="2" key="1">
    <citation type="submission" date="2023-03" db="EMBL/GenBank/DDBJ databases">
        <authorList>
            <person name="Steffen K."/>
            <person name="Cardenas P."/>
        </authorList>
    </citation>
    <scope>NUCLEOTIDE SEQUENCE</scope>
</reference>
<dbReference type="PANTHER" id="PTHR46623">
    <property type="entry name" value="CARBOXYMETHYLENEBUTENOLIDASE-RELATED"/>
    <property type="match status" value="1"/>
</dbReference>
<dbReference type="AlphaFoldDB" id="A0AA35R6V2"/>
<dbReference type="SUPFAM" id="SSF53474">
    <property type="entry name" value="alpha/beta-Hydrolases"/>
    <property type="match status" value="1"/>
</dbReference>
<gene>
    <name evidence="2" type="ORF">GBAR_LOCUS4489</name>
</gene>
<comment type="caution">
    <text evidence="2">The sequence shown here is derived from an EMBL/GenBank/DDBJ whole genome shotgun (WGS) entry which is preliminary data.</text>
</comment>
<organism evidence="2 3">
    <name type="scientific">Geodia barretti</name>
    <name type="common">Barrett's horny sponge</name>
    <dbReference type="NCBI Taxonomy" id="519541"/>
    <lineage>
        <taxon>Eukaryota</taxon>
        <taxon>Metazoa</taxon>
        <taxon>Porifera</taxon>
        <taxon>Demospongiae</taxon>
        <taxon>Heteroscleromorpha</taxon>
        <taxon>Tetractinellida</taxon>
        <taxon>Astrophorina</taxon>
        <taxon>Geodiidae</taxon>
        <taxon>Geodia</taxon>
    </lineage>
</organism>
<dbReference type="Gene3D" id="3.40.50.1820">
    <property type="entry name" value="alpha/beta hydrolase"/>
    <property type="match status" value="1"/>
</dbReference>
<dbReference type="Pfam" id="PF01738">
    <property type="entry name" value="DLH"/>
    <property type="match status" value="1"/>
</dbReference>
<protein>
    <submittedName>
        <fullName evidence="2">Carboxymethylenebutenolidase</fullName>
    </submittedName>
</protein>
<evidence type="ECO:0000259" key="1">
    <source>
        <dbReference type="Pfam" id="PF01738"/>
    </source>
</evidence>
<feature type="domain" description="Dienelactone hydrolase" evidence="1">
    <location>
        <begin position="16"/>
        <end position="237"/>
    </location>
</feature>
<dbReference type="InterPro" id="IPR029058">
    <property type="entry name" value="AB_hydrolase_fold"/>
</dbReference>
<dbReference type="EMBL" id="CASHTH010000649">
    <property type="protein sequence ID" value="CAI8005930.1"/>
    <property type="molecule type" value="Genomic_DNA"/>
</dbReference>
<dbReference type="GO" id="GO:0016787">
    <property type="term" value="F:hydrolase activity"/>
    <property type="evidence" value="ECO:0007669"/>
    <property type="project" value="InterPro"/>
</dbReference>
<keyword evidence="3" id="KW-1185">Reference proteome</keyword>
<accession>A0AA35R6V2</accession>
<evidence type="ECO:0000313" key="2">
    <source>
        <dbReference type="EMBL" id="CAI8005930.1"/>
    </source>
</evidence>
<dbReference type="Proteomes" id="UP001174909">
    <property type="component" value="Unassembled WGS sequence"/>
</dbReference>
<dbReference type="InterPro" id="IPR051049">
    <property type="entry name" value="Dienelactone_hydrolase-like"/>
</dbReference>
<dbReference type="PANTHER" id="PTHR46623:SF6">
    <property type="entry name" value="ALPHA_BETA-HYDROLASES SUPERFAMILY PROTEIN"/>
    <property type="match status" value="1"/>
</dbReference>